<dbReference type="SUPFAM" id="SSF53756">
    <property type="entry name" value="UDP-Glycosyltransferase/glycogen phosphorylase"/>
    <property type="match status" value="1"/>
</dbReference>
<comment type="similarity">
    <text evidence="1">Belongs to the UDP-glycosyltransferase family.</text>
</comment>
<keyword evidence="5" id="KW-1185">Reference proteome</keyword>
<evidence type="ECO:0000256" key="1">
    <source>
        <dbReference type="ARBA" id="ARBA00009995"/>
    </source>
</evidence>
<organism evidence="4 5">
    <name type="scientific">Aphis craccivora</name>
    <name type="common">Cowpea aphid</name>
    <dbReference type="NCBI Taxonomy" id="307492"/>
    <lineage>
        <taxon>Eukaryota</taxon>
        <taxon>Metazoa</taxon>
        <taxon>Ecdysozoa</taxon>
        <taxon>Arthropoda</taxon>
        <taxon>Hexapoda</taxon>
        <taxon>Insecta</taxon>
        <taxon>Pterygota</taxon>
        <taxon>Neoptera</taxon>
        <taxon>Paraneoptera</taxon>
        <taxon>Hemiptera</taxon>
        <taxon>Sternorrhyncha</taxon>
        <taxon>Aphidomorpha</taxon>
        <taxon>Aphidoidea</taxon>
        <taxon>Aphididae</taxon>
        <taxon>Aphidini</taxon>
        <taxon>Aphis</taxon>
        <taxon>Aphis</taxon>
    </lineage>
</organism>
<dbReference type="Pfam" id="PF00201">
    <property type="entry name" value="UDPGT"/>
    <property type="match status" value="1"/>
</dbReference>
<dbReference type="EMBL" id="VUJU01013345">
    <property type="protein sequence ID" value="KAF0705120.1"/>
    <property type="molecule type" value="Genomic_DNA"/>
</dbReference>
<sequence>MSNSHPNCRLFITHGGILSLIEAIYHGVPMLSIPVFGDQAHNSIEAESRGFALYVPYFELTAQAFGTKLQQVLQDPR</sequence>
<evidence type="ECO:0000256" key="3">
    <source>
        <dbReference type="ARBA" id="ARBA00022679"/>
    </source>
</evidence>
<keyword evidence="3 4" id="KW-0808">Transferase</keyword>
<proteinExistence type="inferred from homology"/>
<gene>
    <name evidence="4" type="ORF">FWK35_00037497</name>
</gene>
<dbReference type="InterPro" id="IPR050271">
    <property type="entry name" value="UDP-glycosyltransferase"/>
</dbReference>
<dbReference type="Gene3D" id="3.40.50.2000">
    <property type="entry name" value="Glycogen Phosphorylase B"/>
    <property type="match status" value="1"/>
</dbReference>
<keyword evidence="2" id="KW-0328">Glycosyltransferase</keyword>
<dbReference type="GO" id="GO:0008194">
    <property type="term" value="F:UDP-glycosyltransferase activity"/>
    <property type="evidence" value="ECO:0007669"/>
    <property type="project" value="InterPro"/>
</dbReference>
<comment type="caution">
    <text evidence="4">The sequence shown here is derived from an EMBL/GenBank/DDBJ whole genome shotgun (WGS) entry which is preliminary data.</text>
</comment>
<accession>A0A6G0VRI2</accession>
<evidence type="ECO:0000313" key="5">
    <source>
        <dbReference type="Proteomes" id="UP000478052"/>
    </source>
</evidence>
<evidence type="ECO:0000256" key="2">
    <source>
        <dbReference type="ARBA" id="ARBA00022676"/>
    </source>
</evidence>
<dbReference type="PANTHER" id="PTHR48043">
    <property type="entry name" value="EG:EG0003.4 PROTEIN-RELATED"/>
    <property type="match status" value="1"/>
</dbReference>
<dbReference type="InterPro" id="IPR002213">
    <property type="entry name" value="UDP_glucos_trans"/>
</dbReference>
<protein>
    <submittedName>
        <fullName evidence="4">UDP-glucuronosyltransferase 2A3-like</fullName>
    </submittedName>
</protein>
<evidence type="ECO:0000313" key="4">
    <source>
        <dbReference type="EMBL" id="KAF0705120.1"/>
    </source>
</evidence>
<dbReference type="OrthoDB" id="6620842at2759"/>
<dbReference type="Proteomes" id="UP000478052">
    <property type="component" value="Unassembled WGS sequence"/>
</dbReference>
<name>A0A6G0VRI2_APHCR</name>
<dbReference type="AlphaFoldDB" id="A0A6G0VRI2"/>
<reference evidence="4 5" key="1">
    <citation type="submission" date="2019-08" db="EMBL/GenBank/DDBJ databases">
        <title>Whole genome of Aphis craccivora.</title>
        <authorList>
            <person name="Voronova N.V."/>
            <person name="Shulinski R.S."/>
            <person name="Bandarenka Y.V."/>
            <person name="Zhorov D.G."/>
            <person name="Warner D."/>
        </authorList>
    </citation>
    <scope>NUCLEOTIDE SEQUENCE [LARGE SCALE GENOMIC DNA]</scope>
    <source>
        <strain evidence="4">180601</strain>
        <tissue evidence="4">Whole Body</tissue>
    </source>
</reference>
<dbReference type="PANTHER" id="PTHR48043:SF159">
    <property type="entry name" value="EG:EG0003.4 PROTEIN-RELATED"/>
    <property type="match status" value="1"/>
</dbReference>